<keyword evidence="1" id="KW-0732">Signal</keyword>
<feature type="chain" id="PRO_5012008972" evidence="1">
    <location>
        <begin position="22"/>
        <end position="279"/>
    </location>
</feature>
<dbReference type="PROSITE" id="PS51147">
    <property type="entry name" value="PFTA"/>
    <property type="match status" value="1"/>
</dbReference>
<evidence type="ECO:0000313" key="3">
    <source>
        <dbReference type="Proteomes" id="UP000192796"/>
    </source>
</evidence>
<sequence length="279" mass="31107">MRKICLIACLLAFAISTEAQLKTPAPSSTQTIKQDFGLGSIELSYSRPGMKGRKIFGDLVPFGKVWRTGANQATTLTFADEVTIGGTKIPAGKYGLLTIPDKASWTIIITKQLDVTSPAAYKQESDVVRVQAKPEGIKNKFETFTMQFANVKPTSIELHMTWDQTDVTLPITTEIESKVMSQISEQMKKGDEKDRPYFQAAMYYLDNGKDLNQALEWFNKAAEQNPKAFWVMHQRANCLAKLGKKQEAIESANKSIELAKEAKNDDYVALNQKLLATLK</sequence>
<dbReference type="SMART" id="SM00028">
    <property type="entry name" value="TPR"/>
    <property type="match status" value="2"/>
</dbReference>
<dbReference type="InterPro" id="IPR021314">
    <property type="entry name" value="DUF2911"/>
</dbReference>
<protein>
    <submittedName>
        <fullName evidence="2">Uncharacterized protein</fullName>
    </submittedName>
</protein>
<dbReference type="STRING" id="1703345.A3860_28800"/>
<accession>A0A1V9FVJ7</accession>
<organism evidence="2 3">
    <name type="scientific">Niastella vici</name>
    <dbReference type="NCBI Taxonomy" id="1703345"/>
    <lineage>
        <taxon>Bacteria</taxon>
        <taxon>Pseudomonadati</taxon>
        <taxon>Bacteroidota</taxon>
        <taxon>Chitinophagia</taxon>
        <taxon>Chitinophagales</taxon>
        <taxon>Chitinophagaceae</taxon>
        <taxon>Niastella</taxon>
    </lineage>
</organism>
<dbReference type="EMBL" id="LVYD01000051">
    <property type="protein sequence ID" value="OQP62361.1"/>
    <property type="molecule type" value="Genomic_DNA"/>
</dbReference>
<feature type="signal peptide" evidence="1">
    <location>
        <begin position="1"/>
        <end position="21"/>
    </location>
</feature>
<gene>
    <name evidence="2" type="ORF">A3860_28800</name>
</gene>
<dbReference type="Pfam" id="PF11138">
    <property type="entry name" value="DUF2911"/>
    <property type="match status" value="1"/>
</dbReference>
<keyword evidence="3" id="KW-1185">Reference proteome</keyword>
<name>A0A1V9FVJ7_9BACT</name>
<dbReference type="Gene3D" id="1.25.40.10">
    <property type="entry name" value="Tetratricopeptide repeat domain"/>
    <property type="match status" value="1"/>
</dbReference>
<dbReference type="GO" id="GO:0008318">
    <property type="term" value="F:protein prenyltransferase activity"/>
    <property type="evidence" value="ECO:0007669"/>
    <property type="project" value="InterPro"/>
</dbReference>
<proteinExistence type="predicted"/>
<evidence type="ECO:0000256" key="1">
    <source>
        <dbReference type="SAM" id="SignalP"/>
    </source>
</evidence>
<dbReference type="Proteomes" id="UP000192796">
    <property type="component" value="Unassembled WGS sequence"/>
</dbReference>
<dbReference type="RefSeq" id="WP_081149324.1">
    <property type="nucleotide sequence ID" value="NZ_LVYD01000051.1"/>
</dbReference>
<comment type="caution">
    <text evidence="2">The sequence shown here is derived from an EMBL/GenBank/DDBJ whole genome shotgun (WGS) entry which is preliminary data.</text>
</comment>
<dbReference type="SUPFAM" id="SSF48439">
    <property type="entry name" value="Protein prenylyltransferase"/>
    <property type="match status" value="1"/>
</dbReference>
<evidence type="ECO:0000313" key="2">
    <source>
        <dbReference type="EMBL" id="OQP62361.1"/>
    </source>
</evidence>
<dbReference type="AlphaFoldDB" id="A0A1V9FVJ7"/>
<dbReference type="InterPro" id="IPR019734">
    <property type="entry name" value="TPR_rpt"/>
</dbReference>
<dbReference type="Pfam" id="PF13431">
    <property type="entry name" value="TPR_17"/>
    <property type="match status" value="1"/>
</dbReference>
<dbReference type="InterPro" id="IPR002088">
    <property type="entry name" value="Prenyl_trans_a"/>
</dbReference>
<reference evidence="2 3" key="1">
    <citation type="submission" date="2016-03" db="EMBL/GenBank/DDBJ databases">
        <title>Niastella vici sp. nov., isolated from farmland soil.</title>
        <authorList>
            <person name="Chen L."/>
            <person name="Wang D."/>
            <person name="Yang S."/>
            <person name="Wang G."/>
        </authorList>
    </citation>
    <scope>NUCLEOTIDE SEQUENCE [LARGE SCALE GENOMIC DNA]</scope>
    <source>
        <strain evidence="2 3">DJ57</strain>
    </source>
</reference>
<dbReference type="InterPro" id="IPR011990">
    <property type="entry name" value="TPR-like_helical_dom_sf"/>
</dbReference>
<dbReference type="OrthoDB" id="9808374at2"/>